<proteinExistence type="inferred from homology"/>
<dbReference type="EMBL" id="CP002739">
    <property type="protein sequence ID" value="AEF16923.1"/>
    <property type="molecule type" value="Genomic_DNA"/>
</dbReference>
<keyword evidence="4 7" id="KW-0812">Transmembrane</keyword>
<feature type="transmembrane region" description="Helical" evidence="7">
    <location>
        <begin position="378"/>
        <end position="395"/>
    </location>
</feature>
<dbReference type="PANTHER" id="PTHR43663:SF1">
    <property type="entry name" value="CHROMATE TRANSPORTER"/>
    <property type="match status" value="1"/>
</dbReference>
<feature type="transmembrane region" description="Helical" evidence="7">
    <location>
        <begin position="266"/>
        <end position="289"/>
    </location>
</feature>
<evidence type="ECO:0000256" key="5">
    <source>
        <dbReference type="ARBA" id="ARBA00022989"/>
    </source>
</evidence>
<keyword evidence="6 7" id="KW-0472">Membrane</keyword>
<evidence type="ECO:0000256" key="4">
    <source>
        <dbReference type="ARBA" id="ARBA00022692"/>
    </source>
</evidence>
<dbReference type="PIRSF" id="PIRSF004810">
    <property type="entry name" value="ChrA"/>
    <property type="match status" value="1"/>
</dbReference>
<feature type="transmembrane region" description="Helical" evidence="7">
    <location>
        <begin position="15"/>
        <end position="36"/>
    </location>
</feature>
<dbReference type="InterPro" id="IPR052518">
    <property type="entry name" value="CHR_Transporter"/>
</dbReference>
<evidence type="ECO:0000313" key="8">
    <source>
        <dbReference type="EMBL" id="AEF16923.1"/>
    </source>
</evidence>
<feature type="transmembrane region" description="Helical" evidence="7">
    <location>
        <begin position="227"/>
        <end position="245"/>
    </location>
</feature>
<dbReference type="AlphaFoldDB" id="F6BJF5"/>
<dbReference type="InterPro" id="IPR014047">
    <property type="entry name" value="Chr_Tranpt_l_chain"/>
</dbReference>
<sequence length="396" mass="44166">MNNENLIKNSKSITLWQIFISFFKMGFTAFGPAMMVEAKKNIVKKSNWLSEREFLEGLALAQLIPGATFVSLTIYIGYKLKGLLGAIASFIGFILPPFFIMVILSWVYFKYQTLTFVSIIFKGLGAIVVALILNAVFDLAKTATNNIRTITIALISFIISIFYNNIFLILFISALLGIILLRNNSDLEKANNFVKSKTEVNWVDFIIISGLILLFFLSTVFSKELSSMFEVFFKIGALVFGNGFTMLPLIQQEVVNIHHWLNIDQFMVGVALGQMTPGPIVITATFIGYKVMGLLGALVATLAIFAPSFLLVVVTFGIYTKIKTNKYVNSALEGLLSSFVGLMTLVVINSGRHSLIDFYTVALFILSFLALRFTKLDAKWVILCGTGLYLILYYVF</sequence>
<feature type="transmembrane region" description="Helical" evidence="7">
    <location>
        <begin position="84"/>
        <end position="109"/>
    </location>
</feature>
<dbReference type="Proteomes" id="UP000007239">
    <property type="component" value="Chromosome"/>
</dbReference>
<organism evidence="8 9">
    <name type="scientific">Thermoanaerobacterium xylanolyticum (strain ATCC 49914 / DSM 7097 / LX-11)</name>
    <dbReference type="NCBI Taxonomy" id="858215"/>
    <lineage>
        <taxon>Bacteria</taxon>
        <taxon>Bacillati</taxon>
        <taxon>Bacillota</taxon>
        <taxon>Clostridia</taxon>
        <taxon>Thermoanaerobacterales</taxon>
        <taxon>Thermoanaerobacteraceae</taxon>
        <taxon>Thermoanaerobacterium</taxon>
    </lineage>
</organism>
<evidence type="ECO:0000256" key="3">
    <source>
        <dbReference type="ARBA" id="ARBA00022475"/>
    </source>
</evidence>
<feature type="transmembrane region" description="Helical" evidence="7">
    <location>
        <begin position="202"/>
        <end position="221"/>
    </location>
</feature>
<dbReference type="RefSeq" id="WP_013787669.1">
    <property type="nucleotide sequence ID" value="NC_015555.1"/>
</dbReference>
<accession>F6BJF5</accession>
<dbReference type="PANTHER" id="PTHR43663">
    <property type="entry name" value="CHROMATE TRANSPORT PROTEIN-RELATED"/>
    <property type="match status" value="1"/>
</dbReference>
<comment type="similarity">
    <text evidence="2">Belongs to the chromate ion transporter (CHR) (TC 2.A.51) family.</text>
</comment>
<dbReference type="GO" id="GO:0005886">
    <property type="term" value="C:plasma membrane"/>
    <property type="evidence" value="ECO:0007669"/>
    <property type="project" value="UniProtKB-SubCell"/>
</dbReference>
<evidence type="ECO:0000256" key="6">
    <source>
        <dbReference type="ARBA" id="ARBA00023136"/>
    </source>
</evidence>
<keyword evidence="5 7" id="KW-1133">Transmembrane helix</keyword>
<dbReference type="eggNOG" id="COG2059">
    <property type="taxonomic scope" value="Bacteria"/>
</dbReference>
<feature type="transmembrane region" description="Helical" evidence="7">
    <location>
        <begin position="149"/>
        <end position="181"/>
    </location>
</feature>
<comment type="subcellular location">
    <subcellularLocation>
        <location evidence="1">Cell membrane</location>
        <topology evidence="1">Multi-pass membrane protein</topology>
    </subcellularLocation>
</comment>
<dbReference type="InterPro" id="IPR003370">
    <property type="entry name" value="Chromate_transpt"/>
</dbReference>
<feature type="transmembrane region" description="Helical" evidence="7">
    <location>
        <begin position="295"/>
        <end position="319"/>
    </location>
</feature>
<keyword evidence="3" id="KW-1003">Cell membrane</keyword>
<dbReference type="NCBIfam" id="TIGR00937">
    <property type="entry name" value="2A51"/>
    <property type="match status" value="1"/>
</dbReference>
<reference evidence="8" key="1">
    <citation type="submission" date="2011-05" db="EMBL/GenBank/DDBJ databases">
        <title>Complete sequence of Thermoanaerobacterium xylanolyticum LX-11.</title>
        <authorList>
            <consortium name="US DOE Joint Genome Institute"/>
            <person name="Lucas S."/>
            <person name="Han J."/>
            <person name="Lapidus A."/>
            <person name="Cheng J.-F."/>
            <person name="Goodwin L."/>
            <person name="Pitluck S."/>
            <person name="Peters L."/>
            <person name="Mikhailova N."/>
            <person name="Lu M."/>
            <person name="Han C."/>
            <person name="Tapia R."/>
            <person name="Land M."/>
            <person name="Hauser L."/>
            <person name="Kyrpides N."/>
            <person name="Ivanova N."/>
            <person name="Pagani I."/>
            <person name="Hemme C."/>
            <person name="Woyke T."/>
        </authorList>
    </citation>
    <scope>NUCLEOTIDE SEQUENCE</scope>
    <source>
        <strain evidence="8">LX-11</strain>
    </source>
</reference>
<dbReference type="KEGG" id="txy:Thexy_0883"/>
<protein>
    <submittedName>
        <fullName evidence="8">Chromate transporter, chromate ion transporter (CHR) family</fullName>
    </submittedName>
</protein>
<evidence type="ECO:0000256" key="7">
    <source>
        <dbReference type="SAM" id="Phobius"/>
    </source>
</evidence>
<keyword evidence="9" id="KW-1185">Reference proteome</keyword>
<dbReference type="Pfam" id="PF02417">
    <property type="entry name" value="Chromate_transp"/>
    <property type="match status" value="2"/>
</dbReference>
<evidence type="ECO:0000256" key="2">
    <source>
        <dbReference type="ARBA" id="ARBA00005262"/>
    </source>
</evidence>
<feature type="transmembrane region" description="Helical" evidence="7">
    <location>
        <begin position="57"/>
        <end position="78"/>
    </location>
</feature>
<feature type="transmembrane region" description="Helical" evidence="7">
    <location>
        <begin position="116"/>
        <end position="137"/>
    </location>
</feature>
<evidence type="ECO:0000256" key="1">
    <source>
        <dbReference type="ARBA" id="ARBA00004651"/>
    </source>
</evidence>
<dbReference type="GO" id="GO:0015109">
    <property type="term" value="F:chromate transmembrane transporter activity"/>
    <property type="evidence" value="ECO:0007669"/>
    <property type="project" value="InterPro"/>
</dbReference>
<gene>
    <name evidence="8" type="ordered locus">Thexy_0883</name>
</gene>
<dbReference type="HOGENOM" id="CLU_018106_0_0_9"/>
<feature type="transmembrane region" description="Helical" evidence="7">
    <location>
        <begin position="331"/>
        <end position="348"/>
    </location>
</feature>
<feature type="transmembrane region" description="Helical" evidence="7">
    <location>
        <begin position="354"/>
        <end position="371"/>
    </location>
</feature>
<name>F6BJF5_THEXL</name>
<evidence type="ECO:0000313" key="9">
    <source>
        <dbReference type="Proteomes" id="UP000007239"/>
    </source>
</evidence>